<dbReference type="InterPro" id="IPR018715">
    <property type="entry name" value="DUF2239"/>
</dbReference>
<dbReference type="RefSeq" id="WP_275566517.1">
    <property type="nucleotide sequence ID" value="NZ_JARGYC010000012.1"/>
</dbReference>
<keyword evidence="2" id="KW-1185">Reference proteome</keyword>
<protein>
    <submittedName>
        <fullName evidence="1">DUF2239 family protein</fullName>
    </submittedName>
</protein>
<dbReference type="EMBL" id="JARGYC010000012">
    <property type="protein sequence ID" value="MDF0600373.1"/>
    <property type="molecule type" value="Genomic_DNA"/>
</dbReference>
<reference evidence="1" key="1">
    <citation type="submission" date="2023-03" db="EMBL/GenBank/DDBJ databases">
        <title>Multiphase analysis and comparison of six strains from genera Psychromarinibacter, Lutimaribacter, and Maritimibacter, including a novel species: Psychromarinibacter sediminicola sp. nov.</title>
        <authorList>
            <person name="Wang Y.-H."/>
            <person name="Ye M.-Q."/>
            <person name="Du Z.-J."/>
        </authorList>
    </citation>
    <scope>NUCLEOTIDE SEQUENCE</scope>
    <source>
        <strain evidence="1">C21-152</strain>
    </source>
</reference>
<dbReference type="AlphaFoldDB" id="A0AAE3NN43"/>
<evidence type="ECO:0000313" key="2">
    <source>
        <dbReference type="Proteomes" id="UP001220964"/>
    </source>
</evidence>
<evidence type="ECO:0000313" key="1">
    <source>
        <dbReference type="EMBL" id="MDF0600373.1"/>
    </source>
</evidence>
<organism evidence="1 2">
    <name type="scientific">Psychromarinibacter sediminicola</name>
    <dbReference type="NCBI Taxonomy" id="3033385"/>
    <lineage>
        <taxon>Bacteria</taxon>
        <taxon>Pseudomonadati</taxon>
        <taxon>Pseudomonadota</taxon>
        <taxon>Alphaproteobacteria</taxon>
        <taxon>Rhodobacterales</taxon>
        <taxon>Paracoccaceae</taxon>
        <taxon>Psychromarinibacter</taxon>
    </lineage>
</organism>
<name>A0AAE3NN43_9RHOB</name>
<accession>A0AAE3NN43</accession>
<sequence>MQLTVFDNHRRIAAGPVDEVAAAAQAAQARGGAVLAFDDATGRVVDLDLRGTPAEIAARHAAPPRRGRPKLGVKAREVTLLPRHWDWLKTQRGGASAALRRLVEEAMRAEGPGPRQAQDAAYAAATALAGDLPGYEEAMRALFAGRLAEMEAHAAPWPEDVRAYVLKLAGGPAP</sequence>
<dbReference type="Proteomes" id="UP001220964">
    <property type="component" value="Unassembled WGS sequence"/>
</dbReference>
<proteinExistence type="predicted"/>
<gene>
    <name evidence="1" type="ORF">P1J78_06500</name>
</gene>
<comment type="caution">
    <text evidence="1">The sequence shown here is derived from an EMBL/GenBank/DDBJ whole genome shotgun (WGS) entry which is preliminary data.</text>
</comment>
<dbReference type="Pfam" id="PF09998">
    <property type="entry name" value="DUF2239"/>
    <property type="match status" value="1"/>
</dbReference>